<dbReference type="SMART" id="SM00320">
    <property type="entry name" value="WD40"/>
    <property type="match status" value="2"/>
</dbReference>
<keyword evidence="2" id="KW-1185">Reference proteome</keyword>
<protein>
    <submittedName>
        <fullName evidence="1">Uncharacterized protein</fullName>
    </submittedName>
</protein>
<proteinExistence type="predicted"/>
<dbReference type="RefSeq" id="WP_111228805.1">
    <property type="nucleotide sequence ID" value="NZ_NBIU01000001.1"/>
</dbReference>
<comment type="caution">
    <text evidence="1">The sequence shown here is derived from an EMBL/GenBank/DDBJ whole genome shotgun (WGS) entry which is preliminary data.</text>
</comment>
<accession>A0A2W6MX05</accession>
<dbReference type="InterPro" id="IPR036322">
    <property type="entry name" value="WD40_repeat_dom_sf"/>
</dbReference>
<evidence type="ECO:0000313" key="2">
    <source>
        <dbReference type="Proteomes" id="UP000249746"/>
    </source>
</evidence>
<dbReference type="InterPro" id="IPR001680">
    <property type="entry name" value="WD40_rpt"/>
</dbReference>
<reference evidence="1 2" key="1">
    <citation type="submission" date="2017-03" db="EMBL/GenBank/DDBJ databases">
        <title>Genomic and clinical evidence uncovers the enterohepatic species Helicobacter valdiviensis as a potential human intestinal pathogen.</title>
        <authorList>
            <person name="Fresia P."/>
            <person name="Jara R."/>
            <person name="Sierra R."/>
            <person name="Ferres I."/>
            <person name="Greif G."/>
            <person name="Iraola G."/>
            <person name="Collado L."/>
        </authorList>
    </citation>
    <scope>NUCLEOTIDE SEQUENCE [LARGE SCALE GENOMIC DNA]</scope>
    <source>
        <strain evidence="1 2">WBE14</strain>
    </source>
</reference>
<gene>
    <name evidence="1" type="ORF">B6S12_00210</name>
</gene>
<dbReference type="EMBL" id="NBIU01000001">
    <property type="protein sequence ID" value="PZT49055.1"/>
    <property type="molecule type" value="Genomic_DNA"/>
</dbReference>
<sequence>MKIILLFLCMIGLLFGVSATHKIELEENITSMVNFDKELLVATDSGSVYAIEWKEDFLELKVNKIIQLEKIHNFFGEDVLPKIFSLDKLEDRLLILSQGDDGGKNLLIYKESLRQVFSSKDALNIKKASFLDKKHIFLALASNEIILYDLEDKKTKYQKQLSEASFSDFSLSENRKEFILGCESGILYYGDTYSGEILKTYEGINKDNVYQVKMAQNKQGEKVFVSAGQDRVVGVYTDKSSKKLEADFLVYSIGVDKEAIKVAFPFNEKSDIRVYDLIENKEIEKLQGHQNLLNSIIFLNEEWLVSAEDGKNIYFWKLGR</sequence>
<name>A0A2W6MX05_9HELI</name>
<dbReference type="InterPro" id="IPR015943">
    <property type="entry name" value="WD40/YVTN_repeat-like_dom_sf"/>
</dbReference>
<organism evidence="1 2">
    <name type="scientific">Helicobacter valdiviensis</name>
    <dbReference type="NCBI Taxonomy" id="1458358"/>
    <lineage>
        <taxon>Bacteria</taxon>
        <taxon>Pseudomonadati</taxon>
        <taxon>Campylobacterota</taxon>
        <taxon>Epsilonproteobacteria</taxon>
        <taxon>Campylobacterales</taxon>
        <taxon>Helicobacteraceae</taxon>
        <taxon>Helicobacter</taxon>
    </lineage>
</organism>
<evidence type="ECO:0000313" key="1">
    <source>
        <dbReference type="EMBL" id="PZT49055.1"/>
    </source>
</evidence>
<dbReference type="SUPFAM" id="SSF50978">
    <property type="entry name" value="WD40 repeat-like"/>
    <property type="match status" value="1"/>
</dbReference>
<dbReference type="Gene3D" id="2.130.10.10">
    <property type="entry name" value="YVTN repeat-like/Quinoprotein amine dehydrogenase"/>
    <property type="match status" value="1"/>
</dbReference>
<dbReference type="AlphaFoldDB" id="A0A2W6MX05"/>
<dbReference type="Proteomes" id="UP000249746">
    <property type="component" value="Unassembled WGS sequence"/>
</dbReference>
<dbReference type="OrthoDB" id="11703at2"/>